<dbReference type="GeneID" id="30308166"/>
<dbReference type="KEGG" id="vg:30308166"/>
<keyword evidence="4" id="KW-1185">Reference proteome</keyword>
<dbReference type="Proteomes" id="UP000226384">
    <property type="component" value="Segment"/>
</dbReference>
<feature type="compositionally biased region" description="Polar residues" evidence="1">
    <location>
        <begin position="45"/>
        <end position="58"/>
    </location>
</feature>
<sequence>MKISLDQQVAQLAAEGHQEIAVIKLPSQATRKRRKPSKRRTTSTNAVSQTAYTQTESRNLGKINSAYARQHSADRRAAAQQRAAELKGQPIF</sequence>
<gene>
    <name evidence="2" type="ORF">C490910_112</name>
    <name evidence="3" type="ORF">S420910_111</name>
</gene>
<name>A0A1D8KTP5_9CAUD</name>
<dbReference type="EMBL" id="KU686213">
    <property type="protein sequence ID" value="AOV62300.1"/>
    <property type="molecule type" value="Genomic_DNA"/>
</dbReference>
<feature type="compositionally biased region" description="Basic residues" evidence="1">
    <location>
        <begin position="30"/>
        <end position="41"/>
    </location>
</feature>
<protein>
    <submittedName>
        <fullName evidence="2">Uncharacterized protein</fullName>
    </submittedName>
</protein>
<evidence type="ECO:0000313" key="3">
    <source>
        <dbReference type="EMBL" id="AOV62300.1"/>
    </source>
</evidence>
<organism evidence="2 4">
    <name type="scientific">Synechococcus phage S-CAM7</name>
    <dbReference type="NCBI Taxonomy" id="1883368"/>
    <lineage>
        <taxon>Viruses</taxon>
        <taxon>Duplodnaviria</taxon>
        <taxon>Heunggongvirae</taxon>
        <taxon>Uroviricota</taxon>
        <taxon>Caudoviricetes</taxon>
        <taxon>Pantevenvirales</taxon>
        <taxon>Kyanoviridae</taxon>
        <taxon>Mazuvirus</taxon>
        <taxon>Mazuvirus scam7</taxon>
    </lineage>
</organism>
<dbReference type="EMBL" id="KU686212">
    <property type="protein sequence ID" value="AOV62036.1"/>
    <property type="molecule type" value="Genomic_DNA"/>
</dbReference>
<evidence type="ECO:0000313" key="5">
    <source>
        <dbReference type="Proteomes" id="UP000226384"/>
    </source>
</evidence>
<evidence type="ECO:0000313" key="2">
    <source>
        <dbReference type="EMBL" id="AOV62036.1"/>
    </source>
</evidence>
<reference evidence="4 5" key="1">
    <citation type="journal article" date="2016" name="Virology">
        <title>The genomic content and context of auxiliary metabolic genes in marine cyanomyoviruses.</title>
        <authorList>
            <person name="Crummett L.T."/>
            <person name="Puxty R.J."/>
            <person name="Weihe C."/>
            <person name="Marston M.F."/>
            <person name="Martiny J.B."/>
        </authorList>
    </citation>
    <scope>NUCLEOTIDE SEQUENCE [LARGE SCALE GENOMIC DNA]</scope>
    <source>
        <strain evidence="2">0910CC49</strain>
        <strain evidence="3">0910SB42</strain>
    </source>
</reference>
<dbReference type="RefSeq" id="YP_009323045.1">
    <property type="nucleotide sequence ID" value="NC_031927.1"/>
</dbReference>
<dbReference type="Proteomes" id="UP000203902">
    <property type="component" value="Segment"/>
</dbReference>
<proteinExistence type="predicted"/>
<evidence type="ECO:0000256" key="1">
    <source>
        <dbReference type="SAM" id="MobiDB-lite"/>
    </source>
</evidence>
<accession>A0A1D8KTP5</accession>
<feature type="region of interest" description="Disordered" evidence="1">
    <location>
        <begin position="24"/>
        <end position="92"/>
    </location>
</feature>
<evidence type="ECO:0000313" key="4">
    <source>
        <dbReference type="Proteomes" id="UP000203902"/>
    </source>
</evidence>